<dbReference type="GO" id="GO:0006888">
    <property type="term" value="P:endoplasmic reticulum to Golgi vesicle-mediated transport"/>
    <property type="evidence" value="ECO:0007669"/>
    <property type="project" value="TreeGrafter"/>
</dbReference>
<dbReference type="InterPro" id="IPR017106">
    <property type="entry name" value="Coatomer_gsu"/>
</dbReference>
<dbReference type="GO" id="GO:0009306">
    <property type="term" value="P:protein secretion"/>
    <property type="evidence" value="ECO:0007669"/>
    <property type="project" value="TreeGrafter"/>
</dbReference>
<dbReference type="Gene3D" id="1.25.10.10">
    <property type="entry name" value="Leucine-rich Repeat Variant"/>
    <property type="match status" value="1"/>
</dbReference>
<evidence type="ECO:0000259" key="16">
    <source>
        <dbReference type="Pfam" id="PF08752"/>
    </source>
</evidence>
<dbReference type="PIRSF" id="PIRSF037093">
    <property type="entry name" value="Coatomer_gamma_subunit"/>
    <property type="match status" value="1"/>
</dbReference>
<proteinExistence type="inferred from homology"/>
<dbReference type="SUPFAM" id="SSF48371">
    <property type="entry name" value="ARM repeat"/>
    <property type="match status" value="1"/>
</dbReference>
<evidence type="ECO:0000256" key="5">
    <source>
        <dbReference type="ARBA" id="ARBA00022490"/>
    </source>
</evidence>
<evidence type="ECO:0000256" key="9">
    <source>
        <dbReference type="ARBA" id="ARBA00023034"/>
    </source>
</evidence>
<evidence type="ECO:0000256" key="3">
    <source>
        <dbReference type="ARBA" id="ARBA00011775"/>
    </source>
</evidence>
<dbReference type="PANTHER" id="PTHR10261">
    <property type="entry name" value="COATOMER SUBUNIT GAMMA"/>
    <property type="match status" value="1"/>
</dbReference>
<evidence type="ECO:0000313" key="18">
    <source>
        <dbReference type="EMBL" id="CAD9690317.1"/>
    </source>
</evidence>
<dbReference type="InterPro" id="IPR016024">
    <property type="entry name" value="ARM-type_fold"/>
</dbReference>
<keyword evidence="6" id="KW-0677">Repeat</keyword>
<evidence type="ECO:0000259" key="17">
    <source>
        <dbReference type="Pfam" id="PF16381"/>
    </source>
</evidence>
<comment type="subcellular location">
    <subcellularLocation>
        <location evidence="13">Cytoplasm</location>
    </subcellularLocation>
    <subcellularLocation>
        <location evidence="1 13">Golgi apparatus membrane</location>
        <topology evidence="1 13">Peripheral membrane protein</topology>
        <orientation evidence="1 13">Cytoplasmic side</orientation>
    </subcellularLocation>
    <subcellularLocation>
        <location evidence="13">Cytoplasmic vesicle</location>
        <location evidence="13">COPI-coated vesicle membrane</location>
        <topology evidence="13">Peripheral membrane protein</topology>
        <orientation evidence="13">Cytoplasmic side</orientation>
    </subcellularLocation>
</comment>
<dbReference type="GO" id="GO:0000139">
    <property type="term" value="C:Golgi membrane"/>
    <property type="evidence" value="ECO:0007669"/>
    <property type="project" value="UniProtKB-SubCell"/>
</dbReference>
<accession>A0A7S2S5Q9</accession>
<comment type="similarity">
    <text evidence="2 13">Belongs to the COPG family.</text>
</comment>
<evidence type="ECO:0000256" key="13">
    <source>
        <dbReference type="PIRNR" id="PIRNR037093"/>
    </source>
</evidence>
<dbReference type="SUPFAM" id="SSF55711">
    <property type="entry name" value="Subdomain of clathrin and coatomer appendage domain"/>
    <property type="match status" value="1"/>
</dbReference>
<comment type="function">
    <text evidence="12 13">The coatomer is a cytosolic protein complex that binds to dilysine motifs and reversibly associates with Golgi non-clathrin-coated vesicles, which further mediate biosynthetic protein transport from the ER, via the Golgi up to the trans Golgi network. Coatomer complex is required for budding from Golgi membranes, and is essential for the retrograde Golgi-to-ER transport of dilysine-tagged proteins.</text>
</comment>
<dbReference type="GO" id="GO:0006891">
    <property type="term" value="P:intra-Golgi vesicle-mediated transport"/>
    <property type="evidence" value="ECO:0007669"/>
    <property type="project" value="TreeGrafter"/>
</dbReference>
<evidence type="ECO:0000256" key="2">
    <source>
        <dbReference type="ARBA" id="ARBA00010720"/>
    </source>
</evidence>
<dbReference type="InterPro" id="IPR012295">
    <property type="entry name" value="TBP_dom_sf"/>
</dbReference>
<dbReference type="Pfam" id="PF16381">
    <property type="entry name" value="Coatomer_g_Cpla"/>
    <property type="match status" value="1"/>
</dbReference>
<dbReference type="Pfam" id="PF08752">
    <property type="entry name" value="COP-gamma_platf"/>
    <property type="match status" value="1"/>
</dbReference>
<keyword evidence="9 13" id="KW-0333">Golgi apparatus</keyword>
<dbReference type="GO" id="GO:0005783">
    <property type="term" value="C:endoplasmic reticulum"/>
    <property type="evidence" value="ECO:0007669"/>
    <property type="project" value="TreeGrafter"/>
</dbReference>
<protein>
    <recommendedName>
        <fullName evidence="13">Coatomer subunit gamma</fullName>
    </recommendedName>
</protein>
<comment type="subunit">
    <text evidence="3">Oligomeric complex that consists of at least the alpha, beta, beta', gamma, delta, epsilon and zeta subunits.</text>
</comment>
<dbReference type="InterPro" id="IPR011989">
    <property type="entry name" value="ARM-like"/>
</dbReference>
<dbReference type="FunFam" id="1.25.10.10:FF:000071">
    <property type="entry name" value="Coatomer subunit gamma"/>
    <property type="match status" value="1"/>
</dbReference>
<evidence type="ECO:0000256" key="14">
    <source>
        <dbReference type="SAM" id="MobiDB-lite"/>
    </source>
</evidence>
<reference evidence="18" key="1">
    <citation type="submission" date="2021-01" db="EMBL/GenBank/DDBJ databases">
        <authorList>
            <person name="Corre E."/>
            <person name="Pelletier E."/>
            <person name="Niang G."/>
            <person name="Scheremetjew M."/>
            <person name="Finn R."/>
            <person name="Kale V."/>
            <person name="Holt S."/>
            <person name="Cochrane G."/>
            <person name="Meng A."/>
            <person name="Brown T."/>
            <person name="Cohen L."/>
        </authorList>
    </citation>
    <scope>NUCLEOTIDE SEQUENCE</scope>
    <source>
        <strain evidence="18">CCMP1243</strain>
    </source>
</reference>
<dbReference type="GO" id="GO:0005793">
    <property type="term" value="C:endoplasmic reticulum-Golgi intermediate compartment"/>
    <property type="evidence" value="ECO:0007669"/>
    <property type="project" value="TreeGrafter"/>
</dbReference>
<dbReference type="Pfam" id="PF01602">
    <property type="entry name" value="Adaptin_N"/>
    <property type="match status" value="1"/>
</dbReference>
<evidence type="ECO:0000256" key="6">
    <source>
        <dbReference type="ARBA" id="ARBA00022737"/>
    </source>
</evidence>
<evidence type="ECO:0000256" key="12">
    <source>
        <dbReference type="ARBA" id="ARBA00025536"/>
    </source>
</evidence>
<dbReference type="SUPFAM" id="SSF49348">
    <property type="entry name" value="Clathrin adaptor appendage domain"/>
    <property type="match status" value="1"/>
</dbReference>
<dbReference type="GO" id="GO:0006886">
    <property type="term" value="P:intracellular protein transport"/>
    <property type="evidence" value="ECO:0007669"/>
    <property type="project" value="InterPro"/>
</dbReference>
<gene>
    <name evidence="18" type="ORF">RMAR1173_LOCUS11394</name>
</gene>
<dbReference type="InterPro" id="IPR002553">
    <property type="entry name" value="Clathrin/coatomer_adapt-like_N"/>
</dbReference>
<feature type="domain" description="Clathrin/coatomer adaptor adaptin-like N-terminal" evidence="15">
    <location>
        <begin position="44"/>
        <end position="563"/>
    </location>
</feature>
<dbReference type="FunFam" id="1.25.10.10:FF:000382">
    <property type="entry name" value="Coatomer subunit gamma"/>
    <property type="match status" value="1"/>
</dbReference>
<dbReference type="AlphaFoldDB" id="A0A7S2S5Q9"/>
<dbReference type="PANTHER" id="PTHR10261:SF0">
    <property type="entry name" value="COATOMER SUBUNIT GAMMA-2"/>
    <property type="match status" value="1"/>
</dbReference>
<keyword evidence="8 13" id="KW-0653">Protein transport</keyword>
<evidence type="ECO:0000256" key="10">
    <source>
        <dbReference type="ARBA" id="ARBA00023136"/>
    </source>
</evidence>
<dbReference type="GO" id="GO:0005198">
    <property type="term" value="F:structural molecule activity"/>
    <property type="evidence" value="ECO:0007669"/>
    <property type="project" value="InterPro"/>
</dbReference>
<dbReference type="FunFam" id="2.60.40.1480:FF:000001">
    <property type="entry name" value="Coatomer subunit gamma"/>
    <property type="match status" value="1"/>
</dbReference>
<evidence type="ECO:0000259" key="15">
    <source>
        <dbReference type="Pfam" id="PF01602"/>
    </source>
</evidence>
<evidence type="ECO:0000256" key="11">
    <source>
        <dbReference type="ARBA" id="ARBA00023329"/>
    </source>
</evidence>
<dbReference type="Gene3D" id="3.30.310.10">
    <property type="entry name" value="TATA-Binding Protein"/>
    <property type="match status" value="1"/>
</dbReference>
<dbReference type="InterPro" id="IPR032154">
    <property type="entry name" value="Coatomer_g_Cpla"/>
</dbReference>
<feature type="region of interest" description="Disordered" evidence="14">
    <location>
        <begin position="629"/>
        <end position="650"/>
    </location>
</feature>
<dbReference type="InterPro" id="IPR013040">
    <property type="entry name" value="Coatomer_gsu_app_Ig-like_dom"/>
</dbReference>
<dbReference type="GO" id="GO:0030126">
    <property type="term" value="C:COPI vesicle coat"/>
    <property type="evidence" value="ECO:0007669"/>
    <property type="project" value="InterPro"/>
</dbReference>
<sequence>MSSMENSDEAGLTVSSMIKEIQGLKDKFKDEDDEMPSPFQDLEKATVLQECRCFNQAEVVTQNPRRCATLITKLLHIVTQGESLTSTEVTEVFFGVTKLFQSQDPYLRRMMYLFIKEVAETCNPDDVIIVTSSLTKDMNSSDDLYRANSIRVLARIIDSQMLGAIERYVKQAIVDRNSLVASSALVSGMFLMQVSPEVVRRWVNEVQEAVQSSSDMVQYHALCLLYQIKKNDRLAVSKMVTQLTRSSMSSPLGVCLLIRYISRILTDDLSAANMRTVMQFLELSLRHRSEIVIYEAAKAICALPDLENRDINPAVTVLQLFLSSPKATLRYAAMKCLSDVAMRQPAAIVKCNDDMEALISDSNRSIATLAITTLLKTGNEGSVDRLMKQISSFMTEIADEYKIVVVQAIRQLCLKYPQKHRVLVGFLASTLREEGGFDFKKSITDAIVDLIHTIPETKESSLFHLCEFIEDCEFTALSTQILHLIGSLGPKTLAPARYIRFIYNRVILENAVVRAAAISALARFAIEVAAIRHSVCVLLRRSLLDEDDEVRDRATIALNLLDSLPPVELNEDGEVVQGDGSGGASVLVEPLPMSFSALDRAVKLYASRGGTGDEQPMTLAALPVVEDTPVPAHASSKPGTQPGAVRTMATPASAASGGAASAAGGEAADPAAAVYAVPELAQLGRVFRSSAPVELTESETEYVVRCVKHIMDDYVVLQFDVTNTIAEQRLEEVTVGLEGNEPELYGDEEALSVPCATLVYSTPGSCFVALARNTEVPVVPAIFSCELKFRVVEVDPSTGEVEGDEEGFAENYPLEDLEILPADFMAKVSLGDFRRAWDQMGDEGEVEEKFALAVKKVEDAVANTIDLLGMQPCERSEVVASKKGSHNLYLSGKFVGNVPVLARCMLQMDGSSQLILRINVRSQDKGVSQNIADCIR</sequence>
<dbReference type="EMBL" id="HBHJ01017222">
    <property type="protein sequence ID" value="CAD9690317.1"/>
    <property type="molecule type" value="Transcribed_RNA"/>
</dbReference>
<organism evidence="18">
    <name type="scientific">Rhizochromulina marina</name>
    <dbReference type="NCBI Taxonomy" id="1034831"/>
    <lineage>
        <taxon>Eukaryota</taxon>
        <taxon>Sar</taxon>
        <taxon>Stramenopiles</taxon>
        <taxon>Ochrophyta</taxon>
        <taxon>Dictyochophyceae</taxon>
        <taxon>Rhizochromulinales</taxon>
        <taxon>Rhizochromulina</taxon>
    </lineage>
</organism>
<evidence type="ECO:0000256" key="8">
    <source>
        <dbReference type="ARBA" id="ARBA00022927"/>
    </source>
</evidence>
<dbReference type="InterPro" id="IPR009028">
    <property type="entry name" value="Coatomer/calthrin_app_sub_C"/>
</dbReference>
<evidence type="ECO:0000256" key="4">
    <source>
        <dbReference type="ARBA" id="ARBA00022448"/>
    </source>
</evidence>
<keyword evidence="10 13" id="KW-0472">Membrane</keyword>
<keyword evidence="5 13" id="KW-0963">Cytoplasm</keyword>
<keyword evidence="4 13" id="KW-0813">Transport</keyword>
<keyword evidence="11 13" id="KW-0968">Cytoplasmic vesicle</keyword>
<evidence type="ECO:0000256" key="1">
    <source>
        <dbReference type="ARBA" id="ARBA00004255"/>
    </source>
</evidence>
<dbReference type="InterPro" id="IPR037067">
    <property type="entry name" value="Coatomer_gsu_app_sf"/>
</dbReference>
<dbReference type="Gene3D" id="2.60.40.1480">
    <property type="entry name" value="Coatomer, gamma subunit, appendage domain"/>
    <property type="match status" value="1"/>
</dbReference>
<evidence type="ECO:0000256" key="7">
    <source>
        <dbReference type="ARBA" id="ARBA00022892"/>
    </source>
</evidence>
<dbReference type="FunFam" id="3.30.310.10:FF:000011">
    <property type="entry name" value="Coatomer subunit gamma"/>
    <property type="match status" value="1"/>
</dbReference>
<keyword evidence="7 13" id="KW-0931">ER-Golgi transport</keyword>
<feature type="domain" description="Coatomer subunit gamma C-terminal" evidence="17">
    <location>
        <begin position="822"/>
        <end position="935"/>
    </location>
</feature>
<name>A0A7S2S5Q9_9STRA</name>
<feature type="domain" description="Coatomer gamma subunit appendage Ig-like subdomain" evidence="16">
    <location>
        <begin position="671"/>
        <end position="819"/>
    </location>
</feature>
<dbReference type="InterPro" id="IPR013041">
    <property type="entry name" value="Clathrin_app_Ig-like_sf"/>
</dbReference>